<gene>
    <name evidence="6" type="primary">nikA_1</name>
    <name evidence="6" type="ORF">I601_1182</name>
</gene>
<evidence type="ECO:0000256" key="1">
    <source>
        <dbReference type="ARBA" id="ARBA00004196"/>
    </source>
</evidence>
<sequence length="510" mass="54709">MAGAVIAALTLAACGGGGSADETTGDGGEPTVGGTLRVGAPEDLDALDPHAVRGETGSTWGAMVYETLVGVDQASNPAPGIAESWEVSEDGLTYTFQLDDATFHDGSPVTSEDVVWNYERIAKPESGASQQAFFAQIDEMQTPDEKTLVIDLAAPNAAFLSVLGIQGRAGIQSPDNFDGDEMVAHIGSGPFTWESYTPNNRLILARYADYWGEPAYIEEVELRILPDDNARLQALSSGELDLAFGLDSAQAEASAASGAFELQTDSQNRGNFFAINTTKAPFDNVDVRRAMQLAVSREDIAAAGWGGFAEPTNQPFDAESPWFVESDYPVTADLDEAKRLIQEAGAEGTEVEVLVWDALGSEQEAQIVASAWTEIGLEPKLTKVDITTIVTDSSAGDFDVIYLWIGLITDPTRPYAYLAQDNANNGLAGLLKDDELTDKVKQAASENDEETRKELYAEILEENYAQAAQYYTVNPTIFVGVGNNLQGYEQGTYNVIYHEGGLSKAFLKDG</sequence>
<dbReference type="SUPFAM" id="SSF53850">
    <property type="entry name" value="Periplasmic binding protein-like II"/>
    <property type="match status" value="1"/>
</dbReference>
<reference evidence="6 7" key="1">
    <citation type="submission" date="2016-03" db="EMBL/GenBank/DDBJ databases">
        <title>Complete genome sequence of a soil Actinobacterium, Nocardioides dokdonensis FR1436.</title>
        <authorList>
            <person name="Kwon S.-K."/>
            <person name="Kim K."/>
            <person name="Kim J.F."/>
        </authorList>
    </citation>
    <scope>NUCLEOTIDE SEQUENCE [LARGE SCALE GENOMIC DNA]</scope>
    <source>
        <strain evidence="6 7">FR1436</strain>
    </source>
</reference>
<dbReference type="GO" id="GO:0042597">
    <property type="term" value="C:periplasmic space"/>
    <property type="evidence" value="ECO:0007669"/>
    <property type="project" value="UniProtKB-ARBA"/>
</dbReference>
<dbReference type="InterPro" id="IPR039424">
    <property type="entry name" value="SBP_5"/>
</dbReference>
<keyword evidence="7" id="KW-1185">Reference proteome</keyword>
<dbReference type="GO" id="GO:0015833">
    <property type="term" value="P:peptide transport"/>
    <property type="evidence" value="ECO:0007669"/>
    <property type="project" value="TreeGrafter"/>
</dbReference>
<dbReference type="GO" id="GO:0030313">
    <property type="term" value="C:cell envelope"/>
    <property type="evidence" value="ECO:0007669"/>
    <property type="project" value="UniProtKB-SubCell"/>
</dbReference>
<dbReference type="Gene3D" id="3.90.76.10">
    <property type="entry name" value="Dipeptide-binding Protein, Domain 1"/>
    <property type="match status" value="1"/>
</dbReference>
<dbReference type="InterPro" id="IPR000914">
    <property type="entry name" value="SBP_5_dom"/>
</dbReference>
<keyword evidence="3" id="KW-0813">Transport</keyword>
<comment type="similarity">
    <text evidence="2">Belongs to the bacterial solute-binding protein 5 family.</text>
</comment>
<evidence type="ECO:0000313" key="7">
    <source>
        <dbReference type="Proteomes" id="UP000077868"/>
    </source>
</evidence>
<dbReference type="Pfam" id="PF00496">
    <property type="entry name" value="SBP_bac_5"/>
    <property type="match status" value="1"/>
</dbReference>
<protein>
    <submittedName>
        <fullName evidence="6">Nickel-binding periplasmic protein</fullName>
    </submittedName>
</protein>
<evidence type="ECO:0000259" key="5">
    <source>
        <dbReference type="Pfam" id="PF00496"/>
    </source>
</evidence>
<name>A0A1A9GHA7_9ACTN</name>
<evidence type="ECO:0000313" key="6">
    <source>
        <dbReference type="EMBL" id="ANH37624.1"/>
    </source>
</evidence>
<proteinExistence type="inferred from homology"/>
<dbReference type="InterPro" id="IPR030678">
    <property type="entry name" value="Peptide/Ni-bd"/>
</dbReference>
<dbReference type="AlphaFoldDB" id="A0A1A9GHA7"/>
<dbReference type="STRING" id="1300347.I601_1182"/>
<accession>A0A1A9GHA7</accession>
<dbReference type="KEGG" id="ndk:I601_1182"/>
<keyword evidence="4" id="KW-0732">Signal</keyword>
<dbReference type="Gene3D" id="3.40.190.10">
    <property type="entry name" value="Periplasmic binding protein-like II"/>
    <property type="match status" value="1"/>
</dbReference>
<evidence type="ECO:0000256" key="2">
    <source>
        <dbReference type="ARBA" id="ARBA00005695"/>
    </source>
</evidence>
<evidence type="ECO:0000256" key="4">
    <source>
        <dbReference type="ARBA" id="ARBA00022729"/>
    </source>
</evidence>
<dbReference type="PIRSF" id="PIRSF002741">
    <property type="entry name" value="MppA"/>
    <property type="match status" value="1"/>
</dbReference>
<feature type="domain" description="Solute-binding protein family 5" evidence="5">
    <location>
        <begin position="77"/>
        <end position="424"/>
    </location>
</feature>
<organism evidence="6 7">
    <name type="scientific">Nocardioides dokdonensis FR1436</name>
    <dbReference type="NCBI Taxonomy" id="1300347"/>
    <lineage>
        <taxon>Bacteria</taxon>
        <taxon>Bacillati</taxon>
        <taxon>Actinomycetota</taxon>
        <taxon>Actinomycetes</taxon>
        <taxon>Propionibacteriales</taxon>
        <taxon>Nocardioidaceae</taxon>
        <taxon>Nocardioides</taxon>
    </lineage>
</organism>
<dbReference type="GO" id="GO:0043190">
    <property type="term" value="C:ATP-binding cassette (ABC) transporter complex"/>
    <property type="evidence" value="ECO:0007669"/>
    <property type="project" value="InterPro"/>
</dbReference>
<evidence type="ECO:0000256" key="3">
    <source>
        <dbReference type="ARBA" id="ARBA00022448"/>
    </source>
</evidence>
<dbReference type="PANTHER" id="PTHR30290:SF10">
    <property type="entry name" value="PERIPLASMIC OLIGOPEPTIDE-BINDING PROTEIN-RELATED"/>
    <property type="match status" value="1"/>
</dbReference>
<dbReference type="PANTHER" id="PTHR30290">
    <property type="entry name" value="PERIPLASMIC BINDING COMPONENT OF ABC TRANSPORTER"/>
    <property type="match status" value="1"/>
</dbReference>
<dbReference type="PATRIC" id="fig|1300347.3.peg.1183"/>
<dbReference type="EMBL" id="CP015079">
    <property type="protein sequence ID" value="ANH37624.1"/>
    <property type="molecule type" value="Genomic_DNA"/>
</dbReference>
<dbReference type="CDD" id="cd00995">
    <property type="entry name" value="PBP2_NikA_DppA_OppA_like"/>
    <property type="match status" value="1"/>
</dbReference>
<dbReference type="Gene3D" id="3.10.105.10">
    <property type="entry name" value="Dipeptide-binding Protein, Domain 3"/>
    <property type="match status" value="1"/>
</dbReference>
<dbReference type="Proteomes" id="UP000077868">
    <property type="component" value="Chromosome"/>
</dbReference>
<comment type="subcellular location">
    <subcellularLocation>
        <location evidence="1">Cell envelope</location>
    </subcellularLocation>
</comment>
<dbReference type="GO" id="GO:1904680">
    <property type="term" value="F:peptide transmembrane transporter activity"/>
    <property type="evidence" value="ECO:0007669"/>
    <property type="project" value="TreeGrafter"/>
</dbReference>